<feature type="region of interest" description="Disordered" evidence="1">
    <location>
        <begin position="1"/>
        <end position="20"/>
    </location>
</feature>
<comment type="caution">
    <text evidence="2">The sequence shown here is derived from an EMBL/GenBank/DDBJ whole genome shotgun (WGS) entry which is preliminary data.</text>
</comment>
<dbReference type="EMBL" id="MEVF01000012">
    <property type="protein sequence ID" value="OGC49975.1"/>
    <property type="molecule type" value="Genomic_DNA"/>
</dbReference>
<reference evidence="2 3" key="1">
    <citation type="journal article" date="2016" name="Nat. Commun.">
        <title>Thousands of microbial genomes shed light on interconnected biogeochemical processes in an aquifer system.</title>
        <authorList>
            <person name="Anantharaman K."/>
            <person name="Brown C.T."/>
            <person name="Hug L.A."/>
            <person name="Sharon I."/>
            <person name="Castelle C.J."/>
            <person name="Probst A.J."/>
            <person name="Thomas B.C."/>
            <person name="Singh A."/>
            <person name="Wilkins M.J."/>
            <person name="Karaoz U."/>
            <person name="Brodie E.L."/>
            <person name="Williams K.H."/>
            <person name="Hubbard S.S."/>
            <person name="Banfield J.F."/>
        </authorList>
    </citation>
    <scope>NUCLEOTIDE SEQUENCE [LARGE SCALE GENOMIC DNA]</scope>
</reference>
<accession>A0A1F4UYC7</accession>
<evidence type="ECO:0000313" key="3">
    <source>
        <dbReference type="Proteomes" id="UP000177458"/>
    </source>
</evidence>
<dbReference type="Proteomes" id="UP000177458">
    <property type="component" value="Unassembled WGS sequence"/>
</dbReference>
<evidence type="ECO:0000313" key="2">
    <source>
        <dbReference type="EMBL" id="OGC49975.1"/>
    </source>
</evidence>
<evidence type="ECO:0000256" key="1">
    <source>
        <dbReference type="SAM" id="MobiDB-lite"/>
    </source>
</evidence>
<dbReference type="AlphaFoldDB" id="A0A1F4UYC7"/>
<proteinExistence type="predicted"/>
<sequence>MVTSKLAGKGAGEEDLVEGDIELNEEEVTTERLAQALAATISGEVTHLKESVLVTIRDTRALAEEVRPGKSATKILATLDESILDIETRIKRSQDYLEGKVNIDTVTAAELVARSRFERMAAKFSEAKSMQNEDGLAEANAGVKDAVLALIQIMEAKAELQ</sequence>
<protein>
    <submittedName>
        <fullName evidence="2">Uncharacterized protein</fullName>
    </submittedName>
</protein>
<organism evidence="2 3">
    <name type="scientific">candidate division WWE3 bacterium RIFCSPLOWO2_01_FULL_37_15</name>
    <dbReference type="NCBI Taxonomy" id="1802622"/>
    <lineage>
        <taxon>Bacteria</taxon>
        <taxon>Katanobacteria</taxon>
    </lineage>
</organism>
<gene>
    <name evidence="2" type="ORF">A3A69_00355</name>
</gene>
<name>A0A1F4UYC7_UNCKA</name>